<dbReference type="Gene3D" id="3.30.530.20">
    <property type="match status" value="1"/>
</dbReference>
<dbReference type="Pfam" id="PF08327">
    <property type="entry name" value="AHSA1"/>
    <property type="match status" value="1"/>
</dbReference>
<organism evidence="3 4">
    <name type="scientific">Ferrovibrio xuzhouensis</name>
    <dbReference type="NCBI Taxonomy" id="1576914"/>
    <lineage>
        <taxon>Bacteria</taxon>
        <taxon>Pseudomonadati</taxon>
        <taxon>Pseudomonadota</taxon>
        <taxon>Alphaproteobacteria</taxon>
        <taxon>Rhodospirillales</taxon>
        <taxon>Rhodospirillaceae</taxon>
        <taxon>Ferrovibrio</taxon>
    </lineage>
</organism>
<keyword evidence="4" id="KW-1185">Reference proteome</keyword>
<sequence length="163" mass="18373">MTLQRTTAAAYRVIHAEFTIERVYDAAPARVYAAFADVETKQRWSFCHSEWPVEHVLDFRPGGRETIRTGPPGGIVHLCDALYHDTVPAERIIYSYAMHLDAQRISVSLVTVQLQAEGSGRTRLTLTEQGAYLDDWTDVKGREEGMRLGLDNLAEDLRRPQAA</sequence>
<evidence type="ECO:0000259" key="2">
    <source>
        <dbReference type="Pfam" id="PF08327"/>
    </source>
</evidence>
<feature type="domain" description="Activator of Hsp90 ATPase homologue 1/2-like C-terminal" evidence="2">
    <location>
        <begin position="25"/>
        <end position="155"/>
    </location>
</feature>
<evidence type="ECO:0000313" key="3">
    <source>
        <dbReference type="EMBL" id="MFC3676794.1"/>
    </source>
</evidence>
<dbReference type="InterPro" id="IPR013538">
    <property type="entry name" value="ASHA1/2-like_C"/>
</dbReference>
<protein>
    <submittedName>
        <fullName evidence="3">SRPBCC family protein</fullName>
    </submittedName>
</protein>
<proteinExistence type="inferred from homology"/>
<dbReference type="RefSeq" id="WP_379727969.1">
    <property type="nucleotide sequence ID" value="NZ_JBHRYJ010000003.1"/>
</dbReference>
<reference evidence="4" key="1">
    <citation type="journal article" date="2019" name="Int. J. Syst. Evol. Microbiol.">
        <title>The Global Catalogue of Microorganisms (GCM) 10K type strain sequencing project: providing services to taxonomists for standard genome sequencing and annotation.</title>
        <authorList>
            <consortium name="The Broad Institute Genomics Platform"/>
            <consortium name="The Broad Institute Genome Sequencing Center for Infectious Disease"/>
            <person name="Wu L."/>
            <person name="Ma J."/>
        </authorList>
    </citation>
    <scope>NUCLEOTIDE SEQUENCE [LARGE SCALE GENOMIC DNA]</scope>
    <source>
        <strain evidence="4">KCTC 42182</strain>
    </source>
</reference>
<dbReference type="SUPFAM" id="SSF55961">
    <property type="entry name" value="Bet v1-like"/>
    <property type="match status" value="1"/>
</dbReference>
<dbReference type="EMBL" id="JBHRYJ010000003">
    <property type="protein sequence ID" value="MFC3676794.1"/>
    <property type="molecule type" value="Genomic_DNA"/>
</dbReference>
<gene>
    <name evidence="3" type="ORF">ACFOOQ_14650</name>
</gene>
<comment type="caution">
    <text evidence="3">The sequence shown here is derived from an EMBL/GenBank/DDBJ whole genome shotgun (WGS) entry which is preliminary data.</text>
</comment>
<name>A0ABV7VHD0_9PROT</name>
<dbReference type="InterPro" id="IPR023393">
    <property type="entry name" value="START-like_dom_sf"/>
</dbReference>
<dbReference type="Proteomes" id="UP001595711">
    <property type="component" value="Unassembled WGS sequence"/>
</dbReference>
<evidence type="ECO:0000313" key="4">
    <source>
        <dbReference type="Proteomes" id="UP001595711"/>
    </source>
</evidence>
<dbReference type="CDD" id="cd08900">
    <property type="entry name" value="SRPBCC_CalC_Aha1-like_7"/>
    <property type="match status" value="1"/>
</dbReference>
<accession>A0ABV7VHD0</accession>
<evidence type="ECO:0000256" key="1">
    <source>
        <dbReference type="ARBA" id="ARBA00006817"/>
    </source>
</evidence>
<comment type="similarity">
    <text evidence="1">Belongs to the AHA1 family.</text>
</comment>